<dbReference type="Proteomes" id="UP000219602">
    <property type="component" value="Chromosome 10"/>
</dbReference>
<dbReference type="InterPro" id="IPR021858">
    <property type="entry name" value="Fun_TF"/>
</dbReference>
<dbReference type="STRING" id="327505.A0A2H3GGF7"/>
<feature type="compositionally biased region" description="Low complexity" evidence="3">
    <location>
        <begin position="53"/>
        <end position="64"/>
    </location>
</feature>
<proteinExistence type="predicted"/>
<evidence type="ECO:0000256" key="3">
    <source>
        <dbReference type="SAM" id="MobiDB-lite"/>
    </source>
</evidence>
<evidence type="ECO:0000256" key="2">
    <source>
        <dbReference type="ARBA" id="ARBA00023242"/>
    </source>
</evidence>
<evidence type="ECO:0000256" key="1">
    <source>
        <dbReference type="ARBA" id="ARBA00004123"/>
    </source>
</evidence>
<comment type="caution">
    <text evidence="4">The sequence shown here is derived from an EMBL/GenBank/DDBJ whole genome shotgun (WGS) entry which is preliminary data.</text>
</comment>
<evidence type="ECO:0008006" key="6">
    <source>
        <dbReference type="Google" id="ProtNLM"/>
    </source>
</evidence>
<comment type="subcellular location">
    <subcellularLocation>
        <location evidence="1">Nucleus</location>
    </subcellularLocation>
</comment>
<dbReference type="Pfam" id="PF11951">
    <property type="entry name" value="Fungal_trans_2"/>
    <property type="match status" value="1"/>
</dbReference>
<dbReference type="GO" id="GO:0000976">
    <property type="term" value="F:transcription cis-regulatory region binding"/>
    <property type="evidence" value="ECO:0007669"/>
    <property type="project" value="TreeGrafter"/>
</dbReference>
<accession>A0A2H3GGF7</accession>
<dbReference type="EMBL" id="MABQ02000008">
    <property type="protein sequence ID" value="PCD29665.1"/>
    <property type="molecule type" value="Genomic_DNA"/>
</dbReference>
<organism evidence="4 5">
    <name type="scientific">Fusarium oxysporum f. sp. radicis-cucumerinum</name>
    <dbReference type="NCBI Taxonomy" id="327505"/>
    <lineage>
        <taxon>Eukaryota</taxon>
        <taxon>Fungi</taxon>
        <taxon>Dikarya</taxon>
        <taxon>Ascomycota</taxon>
        <taxon>Pezizomycotina</taxon>
        <taxon>Sordariomycetes</taxon>
        <taxon>Hypocreomycetidae</taxon>
        <taxon>Hypocreales</taxon>
        <taxon>Nectriaceae</taxon>
        <taxon>Fusarium</taxon>
        <taxon>Fusarium oxysporum species complex</taxon>
    </lineage>
</organism>
<dbReference type="GO" id="GO:0003700">
    <property type="term" value="F:DNA-binding transcription factor activity"/>
    <property type="evidence" value="ECO:0007669"/>
    <property type="project" value="TreeGrafter"/>
</dbReference>
<keyword evidence="2" id="KW-0539">Nucleus</keyword>
<dbReference type="PANTHER" id="PTHR37534">
    <property type="entry name" value="TRANSCRIPTIONAL ACTIVATOR PROTEIN UGA3"/>
    <property type="match status" value="1"/>
</dbReference>
<dbReference type="AlphaFoldDB" id="A0A2H3GGF7"/>
<reference evidence="4 5" key="2">
    <citation type="journal article" date="2017" name="Sci. Rep.">
        <title>A mobile pathogenicity chromosome in Fusarium oxysporum for infection of multiple cucurbit species.</title>
        <authorList>
            <person name="van Dam P."/>
            <person name="Fokkens L."/>
            <person name="Ayukawa Y."/>
            <person name="van der Gragt M."/>
            <person name="Ter Horst A."/>
            <person name="Brankovics B."/>
            <person name="Houterman P.M."/>
            <person name="Arie T."/>
            <person name="Rep M."/>
        </authorList>
    </citation>
    <scope>NUCLEOTIDE SEQUENCE [LARGE SCALE GENOMIC DNA]</scope>
    <source>
        <strain evidence="4 5">Forc016</strain>
    </source>
</reference>
<evidence type="ECO:0000313" key="4">
    <source>
        <dbReference type="EMBL" id="PCD29665.1"/>
    </source>
</evidence>
<dbReference type="GO" id="GO:0005634">
    <property type="term" value="C:nucleus"/>
    <property type="evidence" value="ECO:0007669"/>
    <property type="project" value="UniProtKB-SubCell"/>
</dbReference>
<dbReference type="GO" id="GO:0045944">
    <property type="term" value="P:positive regulation of transcription by RNA polymerase II"/>
    <property type="evidence" value="ECO:0007669"/>
    <property type="project" value="TreeGrafter"/>
</dbReference>
<name>A0A2H3GGF7_FUSOX</name>
<feature type="region of interest" description="Disordered" evidence="3">
    <location>
        <begin position="48"/>
        <end position="89"/>
    </location>
</feature>
<feature type="compositionally biased region" description="Basic and acidic residues" evidence="3">
    <location>
        <begin position="72"/>
        <end position="85"/>
    </location>
</feature>
<gene>
    <name evidence="4" type="ORF">AU210_012196</name>
</gene>
<evidence type="ECO:0000313" key="5">
    <source>
        <dbReference type="Proteomes" id="UP000219602"/>
    </source>
</evidence>
<sequence>MSDGLSESLGSQTAEDVLADLDAGSRRFRRQKVFCLFKGPFGAFRVSGGGQVPDSADSNASPSSEDMCVSPDHPEGQDHVTRNSDAEDVENEDWMQQLDDVDFDTFDVPLDFILDQDAHQELGTIQSLITYPSSDLFASIAPDLLTTPCVEVNQLPEEITKDIVSLKEPLNERQETRRDLILREPAGSTFDSALPEEASSLLRHYKQHIDATTAALKAKRQSPWQLMFLPCAFQTFAELSLLGTASHTRVAVLCALLARSAFKLYKTDPDATKSNYWRIVGSKNMDKARYHLQRVLDQDMTLVHTVEYEELLMAFLAMSITSLYHDGRTPQNLLLDAEKLIRLRKSFTGGPQNVRILHHVYTYLRVIVESTSTCISDAAGDRENEPHHISPPRTFRISEDSLNVGLDPTVTKTAELGYGDIHLEVQGLWEKTLHSTIHGIPESLMTLLAQTISLANEKKHLETGGLTNSKVLSDLKRHTQTLEKRIWSWQLDFELAISPPSADLTSNSDLELIHHPHTQLMILAVHRALVIYFYRRVHDVSAMVLQDNVRETIEFLEPCIETLADDDDFTPSLAWAAFVSASEAIKPELQQRALKCVTITDNQGFHYGPKSSAEAVMSIWAGRQST</sequence>
<dbReference type="PANTHER" id="PTHR37534:SF7">
    <property type="entry name" value="TRANSCRIPTIONAL ACTIVATOR PROTEIN UGA3"/>
    <property type="match status" value="1"/>
</dbReference>
<reference evidence="4 5" key="1">
    <citation type="journal article" date="2016" name="Environ. Microbiol.">
        <title>Effector profiles distinguish formae speciales of Fusarium oxysporum.</title>
        <authorList>
            <person name="van Dam P."/>
            <person name="Fokkens L."/>
            <person name="Schmidt S.M."/>
            <person name="Linmans J.H."/>
            <person name="Kistler H.C."/>
            <person name="Ma L.J."/>
            <person name="Rep M."/>
        </authorList>
    </citation>
    <scope>NUCLEOTIDE SEQUENCE [LARGE SCALE GENOMIC DNA]</scope>
    <source>
        <strain evidence="4 5">Forc016</strain>
    </source>
</reference>
<protein>
    <recommendedName>
        <fullName evidence="6">Transcription factor domain-containing protein</fullName>
    </recommendedName>
</protein>